<dbReference type="EMBL" id="JACTNZ010000006">
    <property type="protein sequence ID" value="KAG5544432.1"/>
    <property type="molecule type" value="Genomic_DNA"/>
</dbReference>
<reference evidence="2 3" key="1">
    <citation type="submission" date="2020-08" db="EMBL/GenBank/DDBJ databases">
        <title>Plant Genome Project.</title>
        <authorList>
            <person name="Zhang R.-G."/>
        </authorList>
    </citation>
    <scope>NUCLEOTIDE SEQUENCE [LARGE SCALE GENOMIC DNA]</scope>
    <source>
        <strain evidence="2">WSP0</strain>
        <tissue evidence="2">Leaf</tissue>
    </source>
</reference>
<comment type="caution">
    <text evidence="2">The sequence shown here is derived from an EMBL/GenBank/DDBJ whole genome shotgun (WGS) entry which is preliminary data.</text>
</comment>
<evidence type="ECO:0000313" key="2">
    <source>
        <dbReference type="EMBL" id="KAG5544432.1"/>
    </source>
</evidence>
<evidence type="ECO:0008006" key="4">
    <source>
        <dbReference type="Google" id="ProtNLM"/>
    </source>
</evidence>
<protein>
    <recommendedName>
        <fullName evidence="4">Gag-protease polyprotein</fullName>
    </recommendedName>
</protein>
<organism evidence="2 3">
    <name type="scientific">Rhododendron griersonianum</name>
    <dbReference type="NCBI Taxonomy" id="479676"/>
    <lineage>
        <taxon>Eukaryota</taxon>
        <taxon>Viridiplantae</taxon>
        <taxon>Streptophyta</taxon>
        <taxon>Embryophyta</taxon>
        <taxon>Tracheophyta</taxon>
        <taxon>Spermatophyta</taxon>
        <taxon>Magnoliopsida</taxon>
        <taxon>eudicotyledons</taxon>
        <taxon>Gunneridae</taxon>
        <taxon>Pentapetalae</taxon>
        <taxon>asterids</taxon>
        <taxon>Ericales</taxon>
        <taxon>Ericaceae</taxon>
        <taxon>Ericoideae</taxon>
        <taxon>Rhodoreae</taxon>
        <taxon>Rhododendron</taxon>
    </lineage>
</organism>
<evidence type="ECO:0000256" key="1">
    <source>
        <dbReference type="SAM" id="MobiDB-lite"/>
    </source>
</evidence>
<dbReference type="Proteomes" id="UP000823749">
    <property type="component" value="Chromosome 6"/>
</dbReference>
<sequence>MLVSEYDRIFTDLSRFAPHMVDTDAHKAKRFEEGLKDGLHEPIKLLRLQTHADILNVALLSEEDQAKSKAMEEGQKRQTTFVPARNQGGGGSFKRQNTGTSGWSQVEIVVALDHVLNVEERIEVSATGIRGHALGVGK</sequence>
<name>A0AAV6JW72_9ERIC</name>
<proteinExistence type="predicted"/>
<keyword evidence="3" id="KW-1185">Reference proteome</keyword>
<accession>A0AAV6JW72</accession>
<feature type="region of interest" description="Disordered" evidence="1">
    <location>
        <begin position="68"/>
        <end position="99"/>
    </location>
</feature>
<dbReference type="AlphaFoldDB" id="A0AAV6JW72"/>
<gene>
    <name evidence="2" type="ORF">RHGRI_017004</name>
</gene>
<evidence type="ECO:0000313" key="3">
    <source>
        <dbReference type="Proteomes" id="UP000823749"/>
    </source>
</evidence>